<dbReference type="EMBL" id="CP017478">
    <property type="protein sequence ID" value="AOW20510.1"/>
    <property type="molecule type" value="Genomic_DNA"/>
</dbReference>
<name>A0A1D8P7F6_9FLAO</name>
<keyword evidence="1" id="KW-1133">Transmembrane helix</keyword>
<evidence type="ECO:0000313" key="3">
    <source>
        <dbReference type="Proteomes" id="UP000176050"/>
    </source>
</evidence>
<feature type="transmembrane region" description="Helical" evidence="1">
    <location>
        <begin position="137"/>
        <end position="159"/>
    </location>
</feature>
<dbReference type="AlphaFoldDB" id="A0A1D8P7F6"/>
<organism evidence="2 3">
    <name type="scientific">Urechidicola croceus</name>
    <dbReference type="NCBI Taxonomy" id="1850246"/>
    <lineage>
        <taxon>Bacteria</taxon>
        <taxon>Pseudomonadati</taxon>
        <taxon>Bacteroidota</taxon>
        <taxon>Flavobacteriia</taxon>
        <taxon>Flavobacteriales</taxon>
        <taxon>Flavobacteriaceae</taxon>
        <taxon>Urechidicola</taxon>
    </lineage>
</organism>
<dbReference type="STRING" id="1850246.LPB138_07400"/>
<accession>A0A1D8P7F6</accession>
<proteinExistence type="predicted"/>
<sequence>MNIHTNYRIYPKAIKEFIEDNYELKSINFGNIQNNLIAVLEKLKLDEILDCKWEINPLHFLDKVDISKENNKLSDFDQYSNFLFLVILKDGKSKADFQKAIKTFDSEFIQKYQNKALSEYQEIKSQELIKAKKQERLLYYAAGILFIIMASTIVILKVMND</sequence>
<reference evidence="2 3" key="1">
    <citation type="submission" date="2016-10" db="EMBL/GenBank/DDBJ databases">
        <title>Lutibacter sp. LPB0138, isolated from marine gastropod.</title>
        <authorList>
            <person name="Kim E."/>
            <person name="Yi H."/>
        </authorList>
    </citation>
    <scope>NUCLEOTIDE SEQUENCE [LARGE SCALE GENOMIC DNA]</scope>
    <source>
        <strain evidence="2 3">LPB0138</strain>
    </source>
</reference>
<evidence type="ECO:0000313" key="2">
    <source>
        <dbReference type="EMBL" id="AOW20510.1"/>
    </source>
</evidence>
<evidence type="ECO:0000256" key="1">
    <source>
        <dbReference type="SAM" id="Phobius"/>
    </source>
</evidence>
<dbReference type="Proteomes" id="UP000176050">
    <property type="component" value="Chromosome"/>
</dbReference>
<dbReference type="RefSeq" id="WP_070236653.1">
    <property type="nucleotide sequence ID" value="NZ_CP017478.1"/>
</dbReference>
<protein>
    <submittedName>
        <fullName evidence="2">Uncharacterized protein</fullName>
    </submittedName>
</protein>
<keyword evidence="3" id="KW-1185">Reference proteome</keyword>
<keyword evidence="1" id="KW-0812">Transmembrane</keyword>
<gene>
    <name evidence="2" type="ORF">LPB138_07400</name>
</gene>
<keyword evidence="1" id="KW-0472">Membrane</keyword>
<dbReference type="KEGG" id="lul:LPB138_07400"/>